<keyword evidence="4" id="KW-1185">Reference proteome</keyword>
<dbReference type="PROSITE" id="PS51257">
    <property type="entry name" value="PROKAR_LIPOPROTEIN"/>
    <property type="match status" value="1"/>
</dbReference>
<dbReference type="RefSeq" id="WP_109569206.1">
    <property type="nucleotide sequence ID" value="NZ_CP029463.1"/>
</dbReference>
<name>A0A2U8QUT0_9FLAO</name>
<dbReference type="OrthoDB" id="1525222at2"/>
<proteinExistence type="predicted"/>
<reference evidence="3 4" key="1">
    <citation type="submission" date="2018-05" db="EMBL/GenBank/DDBJ databases">
        <title>Flavobacterium sp. MEBiC07310.</title>
        <authorList>
            <person name="Baek K."/>
        </authorList>
    </citation>
    <scope>NUCLEOTIDE SEQUENCE [LARGE SCALE GENOMIC DNA]</scope>
    <source>
        <strain evidence="3 4">MEBiC07310</strain>
    </source>
</reference>
<dbReference type="Proteomes" id="UP000245429">
    <property type="component" value="Chromosome"/>
</dbReference>
<evidence type="ECO:0000313" key="3">
    <source>
        <dbReference type="EMBL" id="AWM13839.1"/>
    </source>
</evidence>
<feature type="domain" description="DUF4296" evidence="2">
    <location>
        <begin position="23"/>
        <end position="103"/>
    </location>
</feature>
<dbReference type="KEGG" id="fse:DI487_08165"/>
<evidence type="ECO:0000256" key="1">
    <source>
        <dbReference type="SAM" id="MobiDB-lite"/>
    </source>
</evidence>
<gene>
    <name evidence="3" type="ORF">DI487_08165</name>
</gene>
<organism evidence="3 4">
    <name type="scientific">Flavobacterium sediminis</name>
    <dbReference type="NCBI Taxonomy" id="2201181"/>
    <lineage>
        <taxon>Bacteria</taxon>
        <taxon>Pseudomonadati</taxon>
        <taxon>Bacteroidota</taxon>
        <taxon>Flavobacteriia</taxon>
        <taxon>Flavobacteriales</taxon>
        <taxon>Flavobacteriaceae</taxon>
        <taxon>Flavobacterium</taxon>
    </lineage>
</organism>
<dbReference type="AlphaFoldDB" id="A0A2U8QUT0"/>
<sequence length="150" mass="17458">MKKIIILSAFLIIACNSNPVPKPDRLLDEEQMKNILYDLAILQATESFSPKTLRENGVDTKAYLFEKYQIDSVTFYQNQRYYASDARKYKQMYQSVLDRINSQIPEEGESSDPLEKNSSVKKKDSATKSRRRQTNRLLDRDTIDNNLPLK</sequence>
<dbReference type="Pfam" id="PF14129">
    <property type="entry name" value="DUF4296"/>
    <property type="match status" value="1"/>
</dbReference>
<accession>A0A2U8QUT0</accession>
<protein>
    <submittedName>
        <fullName evidence="3">DUF4296 domain-containing protein</fullName>
    </submittedName>
</protein>
<evidence type="ECO:0000259" key="2">
    <source>
        <dbReference type="Pfam" id="PF14129"/>
    </source>
</evidence>
<dbReference type="EMBL" id="CP029463">
    <property type="protein sequence ID" value="AWM13839.1"/>
    <property type="molecule type" value="Genomic_DNA"/>
</dbReference>
<evidence type="ECO:0000313" key="4">
    <source>
        <dbReference type="Proteomes" id="UP000245429"/>
    </source>
</evidence>
<feature type="region of interest" description="Disordered" evidence="1">
    <location>
        <begin position="103"/>
        <end position="150"/>
    </location>
</feature>
<dbReference type="InterPro" id="IPR025381">
    <property type="entry name" value="DUF4296"/>
</dbReference>